<dbReference type="InterPro" id="IPR039448">
    <property type="entry name" value="Beta_helix"/>
</dbReference>
<name>A0A157ZTT4_9BURK</name>
<dbReference type="AlphaFoldDB" id="A0A157ZTT4"/>
<feature type="signal peptide" evidence="1">
    <location>
        <begin position="1"/>
        <end position="21"/>
    </location>
</feature>
<dbReference type="EMBL" id="FCOF02000004">
    <property type="protein sequence ID" value="SAK48327.1"/>
    <property type="molecule type" value="Genomic_DNA"/>
</dbReference>
<dbReference type="SUPFAM" id="SSF51126">
    <property type="entry name" value="Pectin lyase-like"/>
    <property type="match status" value="1"/>
</dbReference>
<dbReference type="InterPro" id="IPR011050">
    <property type="entry name" value="Pectin_lyase_fold/virulence"/>
</dbReference>
<dbReference type="InterPro" id="IPR012334">
    <property type="entry name" value="Pectin_lyas_fold"/>
</dbReference>
<dbReference type="Gene3D" id="2.160.20.10">
    <property type="entry name" value="Single-stranded right-handed beta-helix, Pectin lyase-like"/>
    <property type="match status" value="1"/>
</dbReference>
<organism evidence="3 4">
    <name type="scientific">Caballeronia catudaia</name>
    <dbReference type="NCBI Taxonomy" id="1777136"/>
    <lineage>
        <taxon>Bacteria</taxon>
        <taxon>Pseudomonadati</taxon>
        <taxon>Pseudomonadota</taxon>
        <taxon>Betaproteobacteria</taxon>
        <taxon>Burkholderiales</taxon>
        <taxon>Burkholderiaceae</taxon>
        <taxon>Caballeronia</taxon>
    </lineage>
</organism>
<dbReference type="OrthoDB" id="9122170at2"/>
<feature type="chain" id="PRO_5007619719" evidence="1">
    <location>
        <begin position="22"/>
        <end position="508"/>
    </location>
</feature>
<accession>A0A157ZTT4</accession>
<protein>
    <submittedName>
        <fullName evidence="3">Pectate lyase superfamily protein</fullName>
    </submittedName>
</protein>
<dbReference type="GO" id="GO:0016829">
    <property type="term" value="F:lyase activity"/>
    <property type="evidence" value="ECO:0007669"/>
    <property type="project" value="UniProtKB-KW"/>
</dbReference>
<evidence type="ECO:0000259" key="2">
    <source>
        <dbReference type="Pfam" id="PF13229"/>
    </source>
</evidence>
<feature type="domain" description="Right handed beta helix" evidence="2">
    <location>
        <begin position="165"/>
        <end position="298"/>
    </location>
</feature>
<keyword evidence="4" id="KW-1185">Reference proteome</keyword>
<keyword evidence="3" id="KW-0456">Lyase</keyword>
<evidence type="ECO:0000256" key="1">
    <source>
        <dbReference type="SAM" id="SignalP"/>
    </source>
</evidence>
<sequence length="508" mass="53786">MKRLWHWFPVAALACSNSLTADRTAVPRNSAKPVAQILAVQDVAPSQQDDERVPSASGVGLVGYQTAAANAIAAKVSEKFGSSVECHADFAADNTGATDATAALNNCFATGGKVRLMAGTYKISSYLLVPANTFITGDGPASTIIRLLADVPLYVPWGSADQGQIVLINGDNAGVFNLQIDAGGYKGCGIAIWQFANNFIGGNHIWNCGSSAQGILQTFSSYQYVYNNYIFDTQHGMEVWQVTHGQYTDNVIDTTSEGGYFETDSEALTVTGNVISNSGDVGLDAEGGVDVLLAGNTVRSAQFGEMSYFANGTGSGRIPRNVVFSNNVAYRTATYLAGAAQTMKETSTEAGGIMLASSTNGQTGIVFSKNTVYATGRTALWAHDQGAGVQTGFQIVDNNLTSDDRLFTFYRARGAIIKGNYLHGLSGAEVHQGEWKNPDGGAFVNNTFAYDVAKTTNYALFYYTDTAITANPVIAGNSCLNCGAYVFKRDLYDSGAAAIDYSNAFVGK</sequence>
<evidence type="ECO:0000313" key="3">
    <source>
        <dbReference type="EMBL" id="SAK48327.1"/>
    </source>
</evidence>
<evidence type="ECO:0000313" key="4">
    <source>
        <dbReference type="Proteomes" id="UP000054870"/>
    </source>
</evidence>
<dbReference type="InterPro" id="IPR006626">
    <property type="entry name" value="PbH1"/>
</dbReference>
<proteinExistence type="predicted"/>
<gene>
    <name evidence="3" type="ORF">AWB75_01123</name>
</gene>
<reference evidence="3" key="1">
    <citation type="submission" date="2016-01" db="EMBL/GenBank/DDBJ databases">
        <authorList>
            <person name="Peeters C."/>
        </authorList>
    </citation>
    <scope>NUCLEOTIDE SEQUENCE [LARGE SCALE GENOMIC DNA]</scope>
    <source>
        <strain evidence="3">LMG 29318</strain>
    </source>
</reference>
<keyword evidence="1" id="KW-0732">Signal</keyword>
<comment type="caution">
    <text evidence="3">The sequence shown here is derived from an EMBL/GenBank/DDBJ whole genome shotgun (WGS) entry which is preliminary data.</text>
</comment>
<dbReference type="PROSITE" id="PS51257">
    <property type="entry name" value="PROKAR_LIPOPROTEIN"/>
    <property type="match status" value="1"/>
</dbReference>
<dbReference type="Pfam" id="PF13229">
    <property type="entry name" value="Beta_helix"/>
    <property type="match status" value="1"/>
</dbReference>
<dbReference type="Proteomes" id="UP000054870">
    <property type="component" value="Unassembled WGS sequence"/>
</dbReference>
<dbReference type="RefSeq" id="WP_061123109.1">
    <property type="nucleotide sequence ID" value="NZ_FCOF02000004.1"/>
</dbReference>
<dbReference type="SMART" id="SM00710">
    <property type="entry name" value="PbH1"/>
    <property type="match status" value="6"/>
</dbReference>